<dbReference type="EMBL" id="KI392058">
    <property type="protein sequence ID" value="ERN20567.1"/>
    <property type="molecule type" value="Genomic_DNA"/>
</dbReference>
<dbReference type="HOGENOM" id="CLU_1973502_0_0_1"/>
<dbReference type="AlphaFoldDB" id="U5DGH2"/>
<dbReference type="Gramene" id="ERN20567">
    <property type="protein sequence ID" value="ERN20567"/>
    <property type="gene ID" value="AMTR_s00070p00035460"/>
</dbReference>
<dbReference type="Proteomes" id="UP000017836">
    <property type="component" value="Unassembled WGS sequence"/>
</dbReference>
<reference evidence="2" key="1">
    <citation type="journal article" date="2013" name="Science">
        <title>The Amborella genome and the evolution of flowering plants.</title>
        <authorList>
            <consortium name="Amborella Genome Project"/>
        </authorList>
    </citation>
    <scope>NUCLEOTIDE SEQUENCE [LARGE SCALE GENOMIC DNA]</scope>
</reference>
<gene>
    <name evidence="1" type="ORF">AMTR_s00070p00035460</name>
</gene>
<evidence type="ECO:0000313" key="2">
    <source>
        <dbReference type="Proteomes" id="UP000017836"/>
    </source>
</evidence>
<name>U5DGH2_AMBTC</name>
<evidence type="ECO:0000313" key="1">
    <source>
        <dbReference type="EMBL" id="ERN20567.1"/>
    </source>
</evidence>
<organism evidence="1 2">
    <name type="scientific">Amborella trichopoda</name>
    <dbReference type="NCBI Taxonomy" id="13333"/>
    <lineage>
        <taxon>Eukaryota</taxon>
        <taxon>Viridiplantae</taxon>
        <taxon>Streptophyta</taxon>
        <taxon>Embryophyta</taxon>
        <taxon>Tracheophyta</taxon>
        <taxon>Spermatophyta</taxon>
        <taxon>Magnoliopsida</taxon>
        <taxon>Amborellales</taxon>
        <taxon>Amborellaceae</taxon>
        <taxon>Amborella</taxon>
    </lineage>
</organism>
<keyword evidence="2" id="KW-1185">Reference proteome</keyword>
<sequence length="129" mass="14428">MFYSSKFIIASKSSVLGTLQVEENGHVIGLTLKKTPSFVDLVEKLFKTPTALPCKDEEDVMDLETKDTQLDSEKDDTQLDSKIMDLHTKALGKKTKNTKAEKQHNKAINFPATSLTIGTWEVKLLFPNV</sequence>
<proteinExistence type="predicted"/>
<protein>
    <submittedName>
        <fullName evidence="1">Uncharacterized protein</fullName>
    </submittedName>
</protein>
<accession>U5DGH2</accession>